<protein>
    <submittedName>
        <fullName evidence="1">Uncharacterized protein</fullName>
    </submittedName>
</protein>
<sequence>IRVAFSLITDFYISKGKVPATKEQVESMVKIFKVTGTKMNASIQTDAGEMSVRAFLKELRSGGPSYV</sequence>
<accession>A0A0F9GZZ1</accession>
<name>A0A0F9GZZ1_9ZZZZ</name>
<dbReference type="AlphaFoldDB" id="A0A0F9GZZ1"/>
<dbReference type="EMBL" id="LAZR01016468">
    <property type="protein sequence ID" value="KKM04365.1"/>
    <property type="molecule type" value="Genomic_DNA"/>
</dbReference>
<evidence type="ECO:0000313" key="1">
    <source>
        <dbReference type="EMBL" id="KKM04365.1"/>
    </source>
</evidence>
<organism evidence="1">
    <name type="scientific">marine sediment metagenome</name>
    <dbReference type="NCBI Taxonomy" id="412755"/>
    <lineage>
        <taxon>unclassified sequences</taxon>
        <taxon>metagenomes</taxon>
        <taxon>ecological metagenomes</taxon>
    </lineage>
</organism>
<reference evidence="1" key="1">
    <citation type="journal article" date="2015" name="Nature">
        <title>Complex archaea that bridge the gap between prokaryotes and eukaryotes.</title>
        <authorList>
            <person name="Spang A."/>
            <person name="Saw J.H."/>
            <person name="Jorgensen S.L."/>
            <person name="Zaremba-Niedzwiedzka K."/>
            <person name="Martijn J."/>
            <person name="Lind A.E."/>
            <person name="van Eijk R."/>
            <person name="Schleper C."/>
            <person name="Guy L."/>
            <person name="Ettema T.J."/>
        </authorList>
    </citation>
    <scope>NUCLEOTIDE SEQUENCE</scope>
</reference>
<comment type="caution">
    <text evidence="1">The sequence shown here is derived from an EMBL/GenBank/DDBJ whole genome shotgun (WGS) entry which is preliminary data.</text>
</comment>
<proteinExistence type="predicted"/>
<gene>
    <name evidence="1" type="ORF">LCGC14_1765010</name>
</gene>
<feature type="non-terminal residue" evidence="1">
    <location>
        <position position="1"/>
    </location>
</feature>